<dbReference type="GO" id="GO:0016614">
    <property type="term" value="F:oxidoreductase activity, acting on CH-OH group of donors"/>
    <property type="evidence" value="ECO:0007669"/>
    <property type="project" value="InterPro"/>
</dbReference>
<keyword evidence="2" id="KW-0285">Flavoprotein</keyword>
<evidence type="ECO:0000256" key="1">
    <source>
        <dbReference type="ARBA" id="ARBA00010790"/>
    </source>
</evidence>
<dbReference type="PANTHER" id="PTHR11552">
    <property type="entry name" value="GLUCOSE-METHANOL-CHOLINE GMC OXIDOREDUCTASE"/>
    <property type="match status" value="1"/>
</dbReference>
<dbReference type="SUPFAM" id="SSF51905">
    <property type="entry name" value="FAD/NAD(P)-binding domain"/>
    <property type="match status" value="1"/>
</dbReference>
<organism evidence="4">
    <name type="scientific">Spodoptera frugiperda</name>
    <name type="common">Fall armyworm</name>
    <dbReference type="NCBI Taxonomy" id="7108"/>
    <lineage>
        <taxon>Eukaryota</taxon>
        <taxon>Metazoa</taxon>
        <taxon>Ecdysozoa</taxon>
        <taxon>Arthropoda</taxon>
        <taxon>Hexapoda</taxon>
        <taxon>Insecta</taxon>
        <taxon>Pterygota</taxon>
        <taxon>Neoptera</taxon>
        <taxon>Endopterygota</taxon>
        <taxon>Lepidoptera</taxon>
        <taxon>Glossata</taxon>
        <taxon>Ditrysia</taxon>
        <taxon>Noctuoidea</taxon>
        <taxon>Noctuidae</taxon>
        <taxon>Amphipyrinae</taxon>
        <taxon>Spodoptera</taxon>
    </lineage>
</organism>
<dbReference type="InterPro" id="IPR000172">
    <property type="entry name" value="GMC_OxRdtase_N"/>
</dbReference>
<comment type="cofactor">
    <cofactor evidence="2">
        <name>FAD</name>
        <dbReference type="ChEBI" id="CHEBI:57692"/>
    </cofactor>
</comment>
<proteinExistence type="inferred from homology"/>
<keyword evidence="2" id="KW-0274">FAD</keyword>
<reference evidence="4" key="1">
    <citation type="submission" date="2016-07" db="EMBL/GenBank/DDBJ databases">
        <authorList>
            <person name="Bretaudeau A."/>
        </authorList>
    </citation>
    <scope>NUCLEOTIDE SEQUENCE</scope>
    <source>
        <strain evidence="4">Rice</strain>
        <tissue evidence="4">Whole body</tissue>
    </source>
</reference>
<dbReference type="PANTHER" id="PTHR11552:SF217">
    <property type="entry name" value="GLUCOSE DEHYDROGENASE [FAD, QUINONE]"/>
    <property type="match status" value="1"/>
</dbReference>
<dbReference type="Gene3D" id="3.50.50.60">
    <property type="entry name" value="FAD/NAD(P)-binding domain"/>
    <property type="match status" value="1"/>
</dbReference>
<evidence type="ECO:0000256" key="2">
    <source>
        <dbReference type="PIRSR" id="PIRSR000137-2"/>
    </source>
</evidence>
<evidence type="ECO:0000313" key="4">
    <source>
        <dbReference type="EMBL" id="SOQ48223.1"/>
    </source>
</evidence>
<dbReference type="GO" id="GO:0050660">
    <property type="term" value="F:flavin adenine dinucleotide binding"/>
    <property type="evidence" value="ECO:0007669"/>
    <property type="project" value="InterPro"/>
</dbReference>
<dbReference type="InterPro" id="IPR036188">
    <property type="entry name" value="FAD/NAD-bd_sf"/>
</dbReference>
<dbReference type="Pfam" id="PF05199">
    <property type="entry name" value="GMC_oxred_C"/>
    <property type="match status" value="1"/>
</dbReference>
<dbReference type="Pfam" id="PF00732">
    <property type="entry name" value="GMC_oxred_N"/>
    <property type="match status" value="1"/>
</dbReference>
<name>A0A2H1W5D5_SPOFR</name>
<feature type="binding site" evidence="2">
    <location>
        <position position="147"/>
    </location>
    <ligand>
        <name>FAD</name>
        <dbReference type="ChEBI" id="CHEBI:57692"/>
    </ligand>
</feature>
<feature type="binding site" evidence="2">
    <location>
        <position position="284"/>
    </location>
    <ligand>
        <name>FAD</name>
        <dbReference type="ChEBI" id="CHEBI:57692"/>
    </ligand>
</feature>
<evidence type="ECO:0000259" key="3">
    <source>
        <dbReference type="PROSITE" id="PS00624"/>
    </source>
</evidence>
<comment type="similarity">
    <text evidence="1">Belongs to the GMC oxidoreductase family.</text>
</comment>
<dbReference type="EMBL" id="ODYU01006408">
    <property type="protein sequence ID" value="SOQ48223.1"/>
    <property type="molecule type" value="Genomic_DNA"/>
</dbReference>
<dbReference type="InterPro" id="IPR007867">
    <property type="entry name" value="GMC_OxRtase_C"/>
</dbReference>
<gene>
    <name evidence="4" type="ORF">SFRICE_011098</name>
</gene>
<dbReference type="SUPFAM" id="SSF54373">
    <property type="entry name" value="FAD-linked reductases, C-terminal domain"/>
    <property type="match status" value="1"/>
</dbReference>
<dbReference type="Gene3D" id="3.30.560.10">
    <property type="entry name" value="Glucose Oxidase, domain 3"/>
    <property type="match status" value="1"/>
</dbReference>
<dbReference type="PROSITE" id="PS00624">
    <property type="entry name" value="GMC_OXRED_2"/>
    <property type="match status" value="1"/>
</dbReference>
<feature type="domain" description="Glucose-methanol-choline oxidoreductase N-terminal" evidence="3">
    <location>
        <begin position="320"/>
        <end position="334"/>
    </location>
</feature>
<feature type="binding site" evidence="2">
    <location>
        <begin position="588"/>
        <end position="589"/>
    </location>
    <ligand>
        <name>FAD</name>
        <dbReference type="ChEBI" id="CHEBI:57692"/>
    </ligand>
</feature>
<accession>A0A2H1W5D5</accession>
<protein>
    <submittedName>
        <fullName evidence="4">SFRICE_011098</fullName>
    </submittedName>
</protein>
<dbReference type="InterPro" id="IPR012132">
    <property type="entry name" value="GMC_OxRdtase"/>
</dbReference>
<sequence>MILAPEDCGCPIVEEGPSLVNSPVCSGNLLFMVLLQSYLWGRCSISTPCKRIESVGETEQEYDFIVVGAGTAGSIVAGRLTENTTYKVLLLEAGGPEPLGVRVPSFYRTFWDNPYVDWQIRTVPADYCLDQEGLGCKWPLGKGMGGTSQLNGMMYHRGHHADYDCDWVEAGAKGWSWDEVKPFMDMSEGNKQIGSLVDGKYHSDSGCMPIQTFAYQPPAVYDLMDAINQTGLPIIKDMNDPNTPDGFVIAQAFNANGQRYTTARAYLPPKSERPNLNVKLHAHVTKVLFRRKKAIGVEYVDENGNTKVVKARKEVILSAGALTSPKILLHSGVGPKETLEPLGIKVIEDLPVGKNLKNHCGATLYFILKKVKNIQYLDWSALTDYLLQNDGPMSSTGITQLTGLLYSSYAKKERKQPDLQFFFNGFYAECSKTGAIGEPAVDCPNAGYNVSANAVYLLPRSVGYMTINSTDPFEQAIYDPNFFSDPVDMEAIKEGLDYLHQIFNSQLLQDQYEVELDPSYTEKCDKVAPAWSDDWKECMIRVNTDPQNHQLGTCAIGKVIDPELRVYNLKALRVCDAGSMPSQPTGNPQGAIMAVAERCAHFIKEAWQ</sequence>
<dbReference type="PIRSF" id="PIRSF000137">
    <property type="entry name" value="Alcohol_oxidase"/>
    <property type="match status" value="1"/>
</dbReference>
<dbReference type="AlphaFoldDB" id="A0A2H1W5D5"/>